<evidence type="ECO:0000313" key="2">
    <source>
        <dbReference type="Proteomes" id="UP001254488"/>
    </source>
</evidence>
<organism evidence="1 2">
    <name type="scientific">Patiriisocius hiemis</name>
    <dbReference type="NCBI Taxonomy" id="3075604"/>
    <lineage>
        <taxon>Bacteria</taxon>
        <taxon>Pseudomonadati</taxon>
        <taxon>Bacteroidota</taxon>
        <taxon>Flavobacteriia</taxon>
        <taxon>Flavobacteriales</taxon>
        <taxon>Flavobacteriaceae</taxon>
        <taxon>Patiriisocius</taxon>
    </lineage>
</organism>
<dbReference type="Proteomes" id="UP001254488">
    <property type="component" value="Unassembled WGS sequence"/>
</dbReference>
<evidence type="ECO:0000313" key="1">
    <source>
        <dbReference type="EMBL" id="MDT0554492.1"/>
    </source>
</evidence>
<dbReference type="RefSeq" id="WP_311331457.1">
    <property type="nucleotide sequence ID" value="NZ_JAVRHZ010000001.1"/>
</dbReference>
<accession>A0ABU2Y9T3</accession>
<dbReference type="EMBL" id="JAVRHZ010000001">
    <property type="protein sequence ID" value="MDT0554492.1"/>
    <property type="molecule type" value="Genomic_DNA"/>
</dbReference>
<proteinExistence type="predicted"/>
<sequence>MKDLRKLSEIDAVIEKAIKLDISFNASIQNFTYNDYWVNEIQRSYFDKRITKLDKKIEKVIDKNDKGHIAYLQGITQNIKTKLEELSELKLDDLKDIDYQKQGWDVYLNYPHNPPEDSSLELWLPQPETGKDDRHAYVLQIVGSFYELSYDEVSTKTQEELNSILVEKHDLQDDELQLVYSKAHLIYIIQLHGKLLKELFQKFQSILNLIFKLSKYENGDFSLGSNEVRKKKGKLFFKGRKYQLAYIFKFLYDYDYISGSVNQNKADTPIKEFINESETYYFENDEPVKIEKFGKEWSKVGKHAENHVYKEIEFIEELMVNLEKRIEHLKNTD</sequence>
<reference evidence="1 2" key="1">
    <citation type="submission" date="2023-09" db="EMBL/GenBank/DDBJ databases">
        <authorList>
            <person name="Rey-Velasco X."/>
        </authorList>
    </citation>
    <scope>NUCLEOTIDE SEQUENCE [LARGE SCALE GENOMIC DNA]</scope>
    <source>
        <strain evidence="1 2">W242</strain>
    </source>
</reference>
<name>A0ABU2Y9T3_9FLAO</name>
<comment type="caution">
    <text evidence="1">The sequence shown here is derived from an EMBL/GenBank/DDBJ whole genome shotgun (WGS) entry which is preliminary data.</text>
</comment>
<keyword evidence="2" id="KW-1185">Reference proteome</keyword>
<gene>
    <name evidence="1" type="ORF">RM538_00640</name>
</gene>
<protein>
    <submittedName>
        <fullName evidence="1">Uncharacterized protein</fullName>
    </submittedName>
</protein>